<evidence type="ECO:0000256" key="2">
    <source>
        <dbReference type="ARBA" id="ARBA00022771"/>
    </source>
</evidence>
<keyword evidence="3" id="KW-0862">Zinc</keyword>
<keyword evidence="1" id="KW-0479">Metal-binding</keyword>
<evidence type="ECO:0000313" key="7">
    <source>
        <dbReference type="Proteomes" id="UP000594262"/>
    </source>
</evidence>
<evidence type="ECO:0000256" key="4">
    <source>
        <dbReference type="PROSITE-ProRule" id="PRU00175"/>
    </source>
</evidence>
<dbReference type="AlphaFoldDB" id="A0A7M5U5N2"/>
<keyword evidence="7" id="KW-1185">Reference proteome</keyword>
<dbReference type="Gene3D" id="3.30.40.10">
    <property type="entry name" value="Zinc/RING finger domain, C3HC4 (zinc finger)"/>
    <property type="match status" value="1"/>
</dbReference>
<dbReference type="SUPFAM" id="SSF57850">
    <property type="entry name" value="RING/U-box"/>
    <property type="match status" value="1"/>
</dbReference>
<name>A0A7M5U5N2_9CNID</name>
<dbReference type="EnsemblMetazoa" id="CLYHEMT006543.1">
    <property type="protein sequence ID" value="CLYHEMP006543.1"/>
    <property type="gene ID" value="CLYHEMG006543"/>
</dbReference>
<dbReference type="Proteomes" id="UP000594262">
    <property type="component" value="Unplaced"/>
</dbReference>
<dbReference type="InterPro" id="IPR001841">
    <property type="entry name" value="Znf_RING"/>
</dbReference>
<dbReference type="PROSITE" id="PS50089">
    <property type="entry name" value="ZF_RING_2"/>
    <property type="match status" value="1"/>
</dbReference>
<dbReference type="PANTHER" id="PTHR10131:SF94">
    <property type="entry name" value="TNF RECEPTOR-ASSOCIATED FACTOR 4"/>
    <property type="match status" value="1"/>
</dbReference>
<feature type="domain" description="RING-type" evidence="5">
    <location>
        <begin position="41"/>
        <end position="80"/>
    </location>
</feature>
<evidence type="ECO:0000259" key="5">
    <source>
        <dbReference type="PROSITE" id="PS50089"/>
    </source>
</evidence>
<sequence length="129" mass="14740">MAACNPNEFGFDVIFAWEDEKDAQNQNAQIGGAINRDDITCAICLLVLREPVQAVDCGHRFCTKCIGEFHLINPGKCPKDWQDIQVFPDVGKKREILSLKIRCKNFTDGCKWQNELREEEASKMFPNFN</sequence>
<dbReference type="PROSITE" id="PS00518">
    <property type="entry name" value="ZF_RING_1"/>
    <property type="match status" value="1"/>
</dbReference>
<evidence type="ECO:0000256" key="1">
    <source>
        <dbReference type="ARBA" id="ARBA00022723"/>
    </source>
</evidence>
<dbReference type="Pfam" id="PF13923">
    <property type="entry name" value="zf-C3HC4_2"/>
    <property type="match status" value="1"/>
</dbReference>
<keyword evidence="2 4" id="KW-0863">Zinc-finger</keyword>
<organism evidence="6 7">
    <name type="scientific">Clytia hemisphaerica</name>
    <dbReference type="NCBI Taxonomy" id="252671"/>
    <lineage>
        <taxon>Eukaryota</taxon>
        <taxon>Metazoa</taxon>
        <taxon>Cnidaria</taxon>
        <taxon>Hydrozoa</taxon>
        <taxon>Hydroidolina</taxon>
        <taxon>Leptothecata</taxon>
        <taxon>Obeliida</taxon>
        <taxon>Clytiidae</taxon>
        <taxon>Clytia</taxon>
    </lineage>
</organism>
<reference evidence="6" key="1">
    <citation type="submission" date="2021-01" db="UniProtKB">
        <authorList>
            <consortium name="EnsemblMetazoa"/>
        </authorList>
    </citation>
    <scope>IDENTIFICATION</scope>
</reference>
<proteinExistence type="predicted"/>
<evidence type="ECO:0000313" key="6">
    <source>
        <dbReference type="EnsemblMetazoa" id="CLYHEMP006543.1"/>
    </source>
</evidence>
<dbReference type="PANTHER" id="PTHR10131">
    <property type="entry name" value="TNF RECEPTOR ASSOCIATED FACTOR"/>
    <property type="match status" value="1"/>
</dbReference>
<evidence type="ECO:0000256" key="3">
    <source>
        <dbReference type="ARBA" id="ARBA00022833"/>
    </source>
</evidence>
<protein>
    <recommendedName>
        <fullName evidence="5">RING-type domain-containing protein</fullName>
    </recommendedName>
</protein>
<dbReference type="GO" id="GO:0008270">
    <property type="term" value="F:zinc ion binding"/>
    <property type="evidence" value="ECO:0007669"/>
    <property type="project" value="UniProtKB-KW"/>
</dbReference>
<dbReference type="OrthoDB" id="6270329at2759"/>
<dbReference type="SMART" id="SM00184">
    <property type="entry name" value="RING"/>
    <property type="match status" value="1"/>
</dbReference>
<accession>A0A7M5U5N2</accession>
<dbReference type="InterPro" id="IPR017907">
    <property type="entry name" value="Znf_RING_CS"/>
</dbReference>
<dbReference type="InterPro" id="IPR013083">
    <property type="entry name" value="Znf_RING/FYVE/PHD"/>
</dbReference>
<dbReference type="GO" id="GO:0043122">
    <property type="term" value="P:regulation of canonical NF-kappaB signal transduction"/>
    <property type="evidence" value="ECO:0007669"/>
    <property type="project" value="TreeGrafter"/>
</dbReference>